<evidence type="ECO:0000259" key="9">
    <source>
        <dbReference type="Pfam" id="PF02163"/>
    </source>
</evidence>
<sequence length="708" mass="80036">MNAMDALVFPPLREELSLHAGPNLANGQPSWTLEDPVRNQFFRIDWLTFEVLKRWSFANAGDILQDIHADTTLNPEEGDLAEVLRFLSDNQLLRPDARTCANQFASRHAKLRGSWHQQLLHHYLFFRIPLIRPDRWLDRIAPSMNWVFSSMFARLTLLALLLGGVQVYREWDRFSVTLLDTFTPTGILAYALALVGVKCAHELGHALTAKRYGCRVPAMGLAFLVLWPVPYTDTNDVWRLNDKRARQRVAAAGVMTELVIAIWSTLAWVVLPDGLLRSIAFPLATTTWLATLAINTSPFMRFDGYFLLSDWLDLPNLHARAFALARWDLRRRLFGQEDAPPEYFSRRRHVGLILFAWATWIYRLVLFLGIAVLVYHFFIKLVGLFLFAVEIVWFVFRPIANELAAWRALWPQVQPKGRRRARRGVWLLLVLMLLLAVPWPTRLQATGVLRASQVFPVHAPVHAQVAALPLADGSEVKAGQVLMRLSAAENSSKHEELAARIERLRWQSQAAGFDSEQRARIMVLREELATAEAELASLKEDALRYQPVAPFDGTLRDIVPDLAPGVWVGKNEKLAVLVGKQGNEVDAYLEEHQVRRVAVGDAARFYPDGLEGPFLRLQVTAIDRDAAQVLPSGVWAAQQGGMIAAREKQGQWMPEHAVYHVTLAVKEDPGVLSGQSWRGKVVIAGDWEAPGMQFMQSFAALLWRELGF</sequence>
<feature type="transmembrane region" description="Helical" evidence="8">
    <location>
        <begin position="381"/>
        <end position="400"/>
    </location>
</feature>
<dbReference type="InterPro" id="IPR050739">
    <property type="entry name" value="MFP"/>
</dbReference>
<dbReference type="InterPro" id="IPR008915">
    <property type="entry name" value="Peptidase_M50"/>
</dbReference>
<keyword evidence="5 8" id="KW-0812">Transmembrane</keyword>
<feature type="transmembrane region" description="Helical" evidence="8">
    <location>
        <begin position="212"/>
        <end position="229"/>
    </location>
</feature>
<evidence type="ECO:0000256" key="4">
    <source>
        <dbReference type="ARBA" id="ARBA00007931"/>
    </source>
</evidence>
<evidence type="ECO:0000256" key="2">
    <source>
        <dbReference type="ARBA" id="ARBA00004141"/>
    </source>
</evidence>
<gene>
    <name evidence="10" type="ORF">RY831_28965</name>
</gene>
<dbReference type="Pfam" id="PF02163">
    <property type="entry name" value="Peptidase_M50"/>
    <property type="match status" value="1"/>
</dbReference>
<feature type="transmembrane region" description="Helical" evidence="8">
    <location>
        <begin position="421"/>
        <end position="439"/>
    </location>
</feature>
<feature type="domain" description="Peptidase M50" evidence="9">
    <location>
        <begin position="190"/>
        <end position="291"/>
    </location>
</feature>
<feature type="transmembrane region" description="Helical" evidence="8">
    <location>
        <begin position="146"/>
        <end position="169"/>
    </location>
</feature>
<comment type="subcellular location">
    <subcellularLocation>
        <location evidence="2">Membrane</location>
        <topology evidence="2">Multi-pass membrane protein</topology>
    </subcellularLocation>
    <subcellularLocation>
        <location evidence="3">Membrane</location>
        <topology evidence="3">Single-pass membrane protein</topology>
    </subcellularLocation>
</comment>
<dbReference type="PANTHER" id="PTHR30386">
    <property type="entry name" value="MEMBRANE FUSION SUBUNIT OF EMRAB-TOLC MULTIDRUG EFFLUX PUMP"/>
    <property type="match status" value="1"/>
</dbReference>
<evidence type="ECO:0000256" key="5">
    <source>
        <dbReference type="ARBA" id="ARBA00022692"/>
    </source>
</evidence>
<comment type="caution">
    <text evidence="10">The sequence shown here is derived from an EMBL/GenBank/DDBJ whole genome shotgun (WGS) entry which is preliminary data.</text>
</comment>
<feature type="transmembrane region" description="Helical" evidence="8">
    <location>
        <begin position="249"/>
        <end position="271"/>
    </location>
</feature>
<keyword evidence="11" id="KW-1185">Reference proteome</keyword>
<feature type="transmembrane region" description="Helical" evidence="8">
    <location>
        <begin position="352"/>
        <end position="375"/>
    </location>
</feature>
<dbReference type="RefSeq" id="WP_326509817.1">
    <property type="nucleotide sequence ID" value="NZ_JAWIIV010000046.1"/>
</dbReference>
<reference evidence="10 11" key="1">
    <citation type="submission" date="2023-10" db="EMBL/GenBank/DDBJ databases">
        <title>Noviherbaspirillum sp. CPCC 100848 genome assembly.</title>
        <authorList>
            <person name="Li X.Y."/>
            <person name="Fang X.M."/>
        </authorList>
    </citation>
    <scope>NUCLEOTIDE SEQUENCE [LARGE SCALE GENOMIC DNA]</scope>
    <source>
        <strain evidence="10 11">CPCC 100848</strain>
    </source>
</reference>
<accession>A0ABU6JI45</accession>
<evidence type="ECO:0000256" key="6">
    <source>
        <dbReference type="ARBA" id="ARBA00022989"/>
    </source>
</evidence>
<evidence type="ECO:0000313" key="10">
    <source>
        <dbReference type="EMBL" id="MEC4723195.1"/>
    </source>
</evidence>
<dbReference type="SUPFAM" id="SSF111369">
    <property type="entry name" value="HlyD-like secretion proteins"/>
    <property type="match status" value="1"/>
</dbReference>
<evidence type="ECO:0000256" key="8">
    <source>
        <dbReference type="SAM" id="Phobius"/>
    </source>
</evidence>
<dbReference type="PANTHER" id="PTHR30386:SF26">
    <property type="entry name" value="TRANSPORT PROTEIN COMB"/>
    <property type="match status" value="1"/>
</dbReference>
<proteinExistence type="inferred from homology"/>
<evidence type="ECO:0000256" key="1">
    <source>
        <dbReference type="ARBA" id="ARBA00001947"/>
    </source>
</evidence>
<comment type="similarity">
    <text evidence="4">Belongs to the peptidase M50B family.</text>
</comment>
<keyword evidence="7 8" id="KW-0472">Membrane</keyword>
<organism evidence="10 11">
    <name type="scientific">Noviherbaspirillum album</name>
    <dbReference type="NCBI Taxonomy" id="3080276"/>
    <lineage>
        <taxon>Bacteria</taxon>
        <taxon>Pseudomonadati</taxon>
        <taxon>Pseudomonadota</taxon>
        <taxon>Betaproteobacteria</taxon>
        <taxon>Burkholderiales</taxon>
        <taxon>Oxalobacteraceae</taxon>
        <taxon>Noviherbaspirillum</taxon>
    </lineage>
</organism>
<dbReference type="EMBL" id="JAWIIV010000046">
    <property type="protein sequence ID" value="MEC4723195.1"/>
    <property type="molecule type" value="Genomic_DNA"/>
</dbReference>
<evidence type="ECO:0000256" key="7">
    <source>
        <dbReference type="ARBA" id="ARBA00023136"/>
    </source>
</evidence>
<comment type="cofactor">
    <cofactor evidence="1">
        <name>Zn(2+)</name>
        <dbReference type="ChEBI" id="CHEBI:29105"/>
    </cofactor>
</comment>
<evidence type="ECO:0000313" key="11">
    <source>
        <dbReference type="Proteomes" id="UP001352263"/>
    </source>
</evidence>
<feature type="transmembrane region" description="Helical" evidence="8">
    <location>
        <begin position="181"/>
        <end position="200"/>
    </location>
</feature>
<keyword evidence="6 8" id="KW-1133">Transmembrane helix</keyword>
<name>A0ABU6JI45_9BURK</name>
<protein>
    <submittedName>
        <fullName evidence="10">Biotin/lipoyl-binding protein</fullName>
    </submittedName>
</protein>
<dbReference type="Proteomes" id="UP001352263">
    <property type="component" value="Unassembled WGS sequence"/>
</dbReference>
<evidence type="ECO:0000256" key="3">
    <source>
        <dbReference type="ARBA" id="ARBA00004167"/>
    </source>
</evidence>